<keyword evidence="8" id="KW-1185">Reference proteome</keyword>
<feature type="compositionally biased region" description="Polar residues" evidence="5">
    <location>
        <begin position="208"/>
        <end position="217"/>
    </location>
</feature>
<dbReference type="GO" id="GO:0007129">
    <property type="term" value="P:homologous chromosome pairing at meiosis"/>
    <property type="evidence" value="ECO:0007669"/>
    <property type="project" value="TreeGrafter"/>
</dbReference>
<dbReference type="Pfam" id="PF14634">
    <property type="entry name" value="zf-RING_5"/>
    <property type="match status" value="1"/>
</dbReference>
<keyword evidence="3" id="KW-0469">Meiosis</keyword>
<keyword evidence="1 4" id="KW-0863">Zinc-finger</keyword>
<dbReference type="Proteomes" id="UP000007798">
    <property type="component" value="Unassembled WGS sequence"/>
</dbReference>
<dbReference type="EMBL" id="CH963850">
    <property type="protein sequence ID" value="EDW74984.1"/>
    <property type="molecule type" value="Genomic_DNA"/>
</dbReference>
<dbReference type="GO" id="GO:0000795">
    <property type="term" value="C:synaptonemal complex"/>
    <property type="evidence" value="ECO:0007669"/>
    <property type="project" value="InterPro"/>
</dbReference>
<dbReference type="PANTHER" id="PTHR22663">
    <property type="entry name" value="RING FINGER PROTEIN NARYA-RELATED"/>
    <property type="match status" value="1"/>
</dbReference>
<dbReference type="GO" id="GO:0008270">
    <property type="term" value="F:zinc ion binding"/>
    <property type="evidence" value="ECO:0007669"/>
    <property type="project" value="UniProtKB-KW"/>
</dbReference>
<protein>
    <recommendedName>
        <fullName evidence="6">RING-type domain-containing protein</fullName>
    </recommendedName>
</protein>
<feature type="compositionally biased region" description="Low complexity" evidence="5">
    <location>
        <begin position="154"/>
        <end position="168"/>
    </location>
</feature>
<name>B4MS95_DROWI</name>
<dbReference type="PANTHER" id="PTHR22663:SF17">
    <property type="entry name" value="RING FINGER PROTEIN NARYA-RELATED"/>
    <property type="match status" value="1"/>
</dbReference>
<dbReference type="SUPFAM" id="SSF57850">
    <property type="entry name" value="RING/U-box"/>
    <property type="match status" value="1"/>
</dbReference>
<evidence type="ECO:0000313" key="7">
    <source>
        <dbReference type="EMBL" id="EDW74984.1"/>
    </source>
</evidence>
<dbReference type="KEGG" id="dwi:6640739"/>
<dbReference type="GO" id="GO:0016925">
    <property type="term" value="P:protein sumoylation"/>
    <property type="evidence" value="ECO:0007669"/>
    <property type="project" value="TreeGrafter"/>
</dbReference>
<feature type="region of interest" description="Disordered" evidence="5">
    <location>
        <begin position="147"/>
        <end position="171"/>
    </location>
</feature>
<dbReference type="GO" id="GO:0019789">
    <property type="term" value="F:SUMO transferase activity"/>
    <property type="evidence" value="ECO:0007669"/>
    <property type="project" value="InterPro"/>
</dbReference>
<dbReference type="PhylomeDB" id="B4MS95"/>
<dbReference type="STRING" id="7260.B4MS95"/>
<evidence type="ECO:0000256" key="2">
    <source>
        <dbReference type="ARBA" id="ARBA00022833"/>
    </source>
</evidence>
<evidence type="ECO:0000256" key="5">
    <source>
        <dbReference type="SAM" id="MobiDB-lite"/>
    </source>
</evidence>
<dbReference type="GO" id="GO:0007131">
    <property type="term" value="P:reciprocal meiotic recombination"/>
    <property type="evidence" value="ECO:0007669"/>
    <property type="project" value="InterPro"/>
</dbReference>
<dbReference type="PROSITE" id="PS50089">
    <property type="entry name" value="ZF_RING_2"/>
    <property type="match status" value="1"/>
</dbReference>
<reference evidence="7 8" key="1">
    <citation type="journal article" date="2007" name="Nature">
        <title>Evolution of genes and genomes on the Drosophila phylogeny.</title>
        <authorList>
            <consortium name="Drosophila 12 Genomes Consortium"/>
            <person name="Clark A.G."/>
            <person name="Eisen M.B."/>
            <person name="Smith D.R."/>
            <person name="Bergman C.M."/>
            <person name="Oliver B."/>
            <person name="Markow T.A."/>
            <person name="Kaufman T.C."/>
            <person name="Kellis M."/>
            <person name="Gelbart W."/>
            <person name="Iyer V.N."/>
            <person name="Pollard D.A."/>
            <person name="Sackton T.B."/>
            <person name="Larracuente A.M."/>
            <person name="Singh N.D."/>
            <person name="Abad J.P."/>
            <person name="Abt D.N."/>
            <person name="Adryan B."/>
            <person name="Aguade M."/>
            <person name="Akashi H."/>
            <person name="Anderson W.W."/>
            <person name="Aquadro C.F."/>
            <person name="Ardell D.H."/>
            <person name="Arguello R."/>
            <person name="Artieri C.G."/>
            <person name="Barbash D.A."/>
            <person name="Barker D."/>
            <person name="Barsanti P."/>
            <person name="Batterham P."/>
            <person name="Batzoglou S."/>
            <person name="Begun D."/>
            <person name="Bhutkar A."/>
            <person name="Blanco E."/>
            <person name="Bosak S.A."/>
            <person name="Bradley R.K."/>
            <person name="Brand A.D."/>
            <person name="Brent M.R."/>
            <person name="Brooks A.N."/>
            <person name="Brown R.H."/>
            <person name="Butlin R.K."/>
            <person name="Caggese C."/>
            <person name="Calvi B.R."/>
            <person name="Bernardo de Carvalho A."/>
            <person name="Caspi A."/>
            <person name="Castrezana S."/>
            <person name="Celniker S.E."/>
            <person name="Chang J.L."/>
            <person name="Chapple C."/>
            <person name="Chatterji S."/>
            <person name="Chinwalla A."/>
            <person name="Civetta A."/>
            <person name="Clifton S.W."/>
            <person name="Comeron J.M."/>
            <person name="Costello J.C."/>
            <person name="Coyne J.A."/>
            <person name="Daub J."/>
            <person name="David R.G."/>
            <person name="Delcher A.L."/>
            <person name="Delehaunty K."/>
            <person name="Do C.B."/>
            <person name="Ebling H."/>
            <person name="Edwards K."/>
            <person name="Eickbush T."/>
            <person name="Evans J.D."/>
            <person name="Filipski A."/>
            <person name="Findeiss S."/>
            <person name="Freyhult E."/>
            <person name="Fulton L."/>
            <person name="Fulton R."/>
            <person name="Garcia A.C."/>
            <person name="Gardiner A."/>
            <person name="Garfield D.A."/>
            <person name="Garvin B.E."/>
            <person name="Gibson G."/>
            <person name="Gilbert D."/>
            <person name="Gnerre S."/>
            <person name="Godfrey J."/>
            <person name="Good R."/>
            <person name="Gotea V."/>
            <person name="Gravely B."/>
            <person name="Greenberg A.J."/>
            <person name="Griffiths-Jones S."/>
            <person name="Gross S."/>
            <person name="Guigo R."/>
            <person name="Gustafson E.A."/>
            <person name="Haerty W."/>
            <person name="Hahn M.W."/>
            <person name="Halligan D.L."/>
            <person name="Halpern A.L."/>
            <person name="Halter G.M."/>
            <person name="Han M.V."/>
            <person name="Heger A."/>
            <person name="Hillier L."/>
            <person name="Hinrichs A.S."/>
            <person name="Holmes I."/>
            <person name="Hoskins R.A."/>
            <person name="Hubisz M.J."/>
            <person name="Hultmark D."/>
            <person name="Huntley M.A."/>
            <person name="Jaffe D.B."/>
            <person name="Jagadeeshan S."/>
            <person name="Jeck W.R."/>
            <person name="Johnson J."/>
            <person name="Jones C.D."/>
            <person name="Jordan W.C."/>
            <person name="Karpen G.H."/>
            <person name="Kataoka E."/>
            <person name="Keightley P.D."/>
            <person name="Kheradpour P."/>
            <person name="Kirkness E.F."/>
            <person name="Koerich L.B."/>
            <person name="Kristiansen K."/>
            <person name="Kudrna D."/>
            <person name="Kulathinal R.J."/>
            <person name="Kumar S."/>
            <person name="Kwok R."/>
            <person name="Lander E."/>
            <person name="Langley C.H."/>
            <person name="Lapoint R."/>
            <person name="Lazzaro B.P."/>
            <person name="Lee S.J."/>
            <person name="Levesque L."/>
            <person name="Li R."/>
            <person name="Lin C.F."/>
            <person name="Lin M.F."/>
            <person name="Lindblad-Toh K."/>
            <person name="Llopart A."/>
            <person name="Long M."/>
            <person name="Low L."/>
            <person name="Lozovsky E."/>
            <person name="Lu J."/>
            <person name="Luo M."/>
            <person name="Machado C.A."/>
            <person name="Makalowski W."/>
            <person name="Marzo M."/>
            <person name="Matsuda M."/>
            <person name="Matzkin L."/>
            <person name="McAllister B."/>
            <person name="McBride C.S."/>
            <person name="McKernan B."/>
            <person name="McKernan K."/>
            <person name="Mendez-Lago M."/>
            <person name="Minx P."/>
            <person name="Mollenhauer M.U."/>
            <person name="Montooth K."/>
            <person name="Mount S.M."/>
            <person name="Mu X."/>
            <person name="Myers E."/>
            <person name="Negre B."/>
            <person name="Newfeld S."/>
            <person name="Nielsen R."/>
            <person name="Noor M.A."/>
            <person name="O'Grady P."/>
            <person name="Pachter L."/>
            <person name="Papaceit M."/>
            <person name="Parisi M.J."/>
            <person name="Parisi M."/>
            <person name="Parts L."/>
            <person name="Pedersen J.S."/>
            <person name="Pesole G."/>
            <person name="Phillippy A.M."/>
            <person name="Ponting C.P."/>
            <person name="Pop M."/>
            <person name="Porcelli D."/>
            <person name="Powell J.R."/>
            <person name="Prohaska S."/>
            <person name="Pruitt K."/>
            <person name="Puig M."/>
            <person name="Quesneville H."/>
            <person name="Ram K.R."/>
            <person name="Rand D."/>
            <person name="Rasmussen M.D."/>
            <person name="Reed L.K."/>
            <person name="Reenan R."/>
            <person name="Reily A."/>
            <person name="Remington K.A."/>
            <person name="Rieger T.T."/>
            <person name="Ritchie M.G."/>
            <person name="Robin C."/>
            <person name="Rogers Y.H."/>
            <person name="Rohde C."/>
            <person name="Rozas J."/>
            <person name="Rubenfield M.J."/>
            <person name="Ruiz A."/>
            <person name="Russo S."/>
            <person name="Salzberg S.L."/>
            <person name="Sanchez-Gracia A."/>
            <person name="Saranga D.J."/>
            <person name="Sato H."/>
            <person name="Schaeffer S.W."/>
            <person name="Schatz M.C."/>
            <person name="Schlenke T."/>
            <person name="Schwartz R."/>
            <person name="Segarra C."/>
            <person name="Singh R.S."/>
            <person name="Sirot L."/>
            <person name="Sirota M."/>
            <person name="Sisneros N.B."/>
            <person name="Smith C.D."/>
            <person name="Smith T.F."/>
            <person name="Spieth J."/>
            <person name="Stage D.E."/>
            <person name="Stark A."/>
            <person name="Stephan W."/>
            <person name="Strausberg R.L."/>
            <person name="Strempel S."/>
            <person name="Sturgill D."/>
            <person name="Sutton G."/>
            <person name="Sutton G.G."/>
            <person name="Tao W."/>
            <person name="Teichmann S."/>
            <person name="Tobari Y.N."/>
            <person name="Tomimura Y."/>
            <person name="Tsolas J.M."/>
            <person name="Valente V.L."/>
            <person name="Venter E."/>
            <person name="Venter J.C."/>
            <person name="Vicario S."/>
            <person name="Vieira F.G."/>
            <person name="Vilella A.J."/>
            <person name="Villasante A."/>
            <person name="Walenz B."/>
            <person name="Wang J."/>
            <person name="Wasserman M."/>
            <person name="Watts T."/>
            <person name="Wilson D."/>
            <person name="Wilson R.K."/>
            <person name="Wing R.A."/>
            <person name="Wolfner M.F."/>
            <person name="Wong A."/>
            <person name="Wong G.K."/>
            <person name="Wu C.I."/>
            <person name="Wu G."/>
            <person name="Yamamoto D."/>
            <person name="Yang H.P."/>
            <person name="Yang S.P."/>
            <person name="Yorke J.A."/>
            <person name="Yoshida K."/>
            <person name="Zdobnov E."/>
            <person name="Zhang P."/>
            <person name="Zhang Y."/>
            <person name="Zimin A.V."/>
            <person name="Baldwin J."/>
            <person name="Abdouelleil A."/>
            <person name="Abdulkadir J."/>
            <person name="Abebe A."/>
            <person name="Abera B."/>
            <person name="Abreu J."/>
            <person name="Acer S.C."/>
            <person name="Aftuck L."/>
            <person name="Alexander A."/>
            <person name="An P."/>
            <person name="Anderson E."/>
            <person name="Anderson S."/>
            <person name="Arachi H."/>
            <person name="Azer M."/>
            <person name="Bachantsang P."/>
            <person name="Barry A."/>
            <person name="Bayul T."/>
            <person name="Berlin A."/>
            <person name="Bessette D."/>
            <person name="Bloom T."/>
            <person name="Blye J."/>
            <person name="Boguslavskiy L."/>
            <person name="Bonnet C."/>
            <person name="Boukhgalter B."/>
            <person name="Bourzgui I."/>
            <person name="Brown A."/>
            <person name="Cahill P."/>
            <person name="Channer S."/>
            <person name="Cheshatsang Y."/>
            <person name="Chuda L."/>
            <person name="Citroen M."/>
            <person name="Collymore A."/>
            <person name="Cooke P."/>
            <person name="Costello M."/>
            <person name="D'Aco K."/>
            <person name="Daza R."/>
            <person name="De Haan G."/>
            <person name="DeGray S."/>
            <person name="DeMaso C."/>
            <person name="Dhargay N."/>
            <person name="Dooley K."/>
            <person name="Dooley E."/>
            <person name="Doricent M."/>
            <person name="Dorje P."/>
            <person name="Dorjee K."/>
            <person name="Dupes A."/>
            <person name="Elong R."/>
            <person name="Falk J."/>
            <person name="Farina A."/>
            <person name="Faro S."/>
            <person name="Ferguson D."/>
            <person name="Fisher S."/>
            <person name="Foley C.D."/>
            <person name="Franke A."/>
            <person name="Friedrich D."/>
            <person name="Gadbois L."/>
            <person name="Gearin G."/>
            <person name="Gearin C.R."/>
            <person name="Giannoukos G."/>
            <person name="Goode T."/>
            <person name="Graham J."/>
            <person name="Grandbois E."/>
            <person name="Grewal S."/>
            <person name="Gyaltsen K."/>
            <person name="Hafez N."/>
            <person name="Hagos B."/>
            <person name="Hall J."/>
            <person name="Henson C."/>
            <person name="Hollinger A."/>
            <person name="Honan T."/>
            <person name="Huard M.D."/>
            <person name="Hughes L."/>
            <person name="Hurhula B."/>
            <person name="Husby M.E."/>
            <person name="Kamat A."/>
            <person name="Kanga B."/>
            <person name="Kashin S."/>
            <person name="Khazanovich D."/>
            <person name="Kisner P."/>
            <person name="Lance K."/>
            <person name="Lara M."/>
            <person name="Lee W."/>
            <person name="Lennon N."/>
            <person name="Letendre F."/>
            <person name="LeVine R."/>
            <person name="Lipovsky A."/>
            <person name="Liu X."/>
            <person name="Liu J."/>
            <person name="Liu S."/>
            <person name="Lokyitsang T."/>
            <person name="Lokyitsang Y."/>
            <person name="Lubonja R."/>
            <person name="Lui A."/>
            <person name="MacDonald P."/>
            <person name="Magnisalis V."/>
            <person name="Maru K."/>
            <person name="Matthews C."/>
            <person name="McCusker W."/>
            <person name="McDonough S."/>
            <person name="Mehta T."/>
            <person name="Meldrim J."/>
            <person name="Meneus L."/>
            <person name="Mihai O."/>
            <person name="Mihalev A."/>
            <person name="Mihova T."/>
            <person name="Mittelman R."/>
            <person name="Mlenga V."/>
            <person name="Montmayeur A."/>
            <person name="Mulrain L."/>
            <person name="Navidi A."/>
            <person name="Naylor J."/>
            <person name="Negash T."/>
            <person name="Nguyen T."/>
            <person name="Nguyen N."/>
            <person name="Nicol R."/>
            <person name="Norbu C."/>
            <person name="Norbu N."/>
            <person name="Novod N."/>
            <person name="O'Neill B."/>
            <person name="Osman S."/>
            <person name="Markiewicz E."/>
            <person name="Oyono O.L."/>
            <person name="Patti C."/>
            <person name="Phunkhang P."/>
            <person name="Pierre F."/>
            <person name="Priest M."/>
            <person name="Raghuraman S."/>
            <person name="Rege F."/>
            <person name="Reyes R."/>
            <person name="Rise C."/>
            <person name="Rogov P."/>
            <person name="Ross K."/>
            <person name="Ryan E."/>
            <person name="Settipalli S."/>
            <person name="Shea T."/>
            <person name="Sherpa N."/>
            <person name="Shi L."/>
            <person name="Shih D."/>
            <person name="Sparrow T."/>
            <person name="Spaulding J."/>
            <person name="Stalker J."/>
            <person name="Stange-Thomann N."/>
            <person name="Stavropoulos S."/>
            <person name="Stone C."/>
            <person name="Strader C."/>
            <person name="Tesfaye S."/>
            <person name="Thomson T."/>
            <person name="Thoulutsang Y."/>
            <person name="Thoulutsang D."/>
            <person name="Topham K."/>
            <person name="Topping I."/>
            <person name="Tsamla T."/>
            <person name="Vassiliev H."/>
            <person name="Vo A."/>
            <person name="Wangchuk T."/>
            <person name="Wangdi T."/>
            <person name="Weiand M."/>
            <person name="Wilkinson J."/>
            <person name="Wilson A."/>
            <person name="Yadav S."/>
            <person name="Young G."/>
            <person name="Yu Q."/>
            <person name="Zembek L."/>
            <person name="Zhong D."/>
            <person name="Zimmer A."/>
            <person name="Zwirko Z."/>
            <person name="Jaffe D.B."/>
            <person name="Alvarez P."/>
            <person name="Brockman W."/>
            <person name="Butler J."/>
            <person name="Chin C."/>
            <person name="Gnerre S."/>
            <person name="Grabherr M."/>
            <person name="Kleber M."/>
            <person name="Mauceli E."/>
            <person name="MacCallum I."/>
        </authorList>
    </citation>
    <scope>NUCLEOTIDE SEQUENCE [LARGE SCALE GENOMIC DNA]</scope>
    <source>
        <strain evidence="8">Tucson 14030-0811.24</strain>
    </source>
</reference>
<keyword evidence="1 4" id="KW-0479">Metal-binding</keyword>
<dbReference type="InParanoid" id="B4MS95"/>
<dbReference type="HOGENOM" id="CLU_1268118_0_0_1"/>
<evidence type="ECO:0000256" key="3">
    <source>
        <dbReference type="ARBA" id="ARBA00023254"/>
    </source>
</evidence>
<dbReference type="eggNOG" id="KOG4739">
    <property type="taxonomic scope" value="Eukaryota"/>
</dbReference>
<gene>
    <name evidence="7" type="primary">Dwil\GK19085</name>
    <name evidence="7" type="ORF">Dwil_GK19085</name>
</gene>
<evidence type="ECO:0000259" key="6">
    <source>
        <dbReference type="PROSITE" id="PS50089"/>
    </source>
</evidence>
<organism evidence="7 8">
    <name type="scientific">Drosophila willistoni</name>
    <name type="common">Fruit fly</name>
    <dbReference type="NCBI Taxonomy" id="7260"/>
    <lineage>
        <taxon>Eukaryota</taxon>
        <taxon>Metazoa</taxon>
        <taxon>Ecdysozoa</taxon>
        <taxon>Arthropoda</taxon>
        <taxon>Hexapoda</taxon>
        <taxon>Insecta</taxon>
        <taxon>Pterygota</taxon>
        <taxon>Neoptera</taxon>
        <taxon>Endopterygota</taxon>
        <taxon>Diptera</taxon>
        <taxon>Brachycera</taxon>
        <taxon>Muscomorpha</taxon>
        <taxon>Ephydroidea</taxon>
        <taxon>Drosophilidae</taxon>
        <taxon>Drosophila</taxon>
        <taxon>Sophophora</taxon>
    </lineage>
</organism>
<dbReference type="FunCoup" id="B4MS95">
    <property type="interactions" value="1"/>
</dbReference>
<dbReference type="OrthoDB" id="2535391at2759"/>
<evidence type="ECO:0000313" key="8">
    <source>
        <dbReference type="Proteomes" id="UP000007798"/>
    </source>
</evidence>
<dbReference type="InterPro" id="IPR001841">
    <property type="entry name" value="Znf_RING"/>
</dbReference>
<accession>B4MS95</accession>
<dbReference type="InterPro" id="IPR013083">
    <property type="entry name" value="Znf_RING/FYVE/PHD"/>
</dbReference>
<feature type="domain" description="RING-type" evidence="6">
    <location>
        <begin position="6"/>
        <end position="46"/>
    </location>
</feature>
<keyword evidence="2" id="KW-0862">Zinc</keyword>
<evidence type="ECO:0000256" key="1">
    <source>
        <dbReference type="ARBA" id="ARBA00022771"/>
    </source>
</evidence>
<dbReference type="OMA" id="CKMEAQL"/>
<sequence>MFRLHCNKCGQLKASEPNRPFYITRCQHIACGVCLAAQKTLCPICQRPFQGTEINASLPSPVASYFQDPHHLLELWKRISKFQHEQVASDNLHFWHRQQKAKDVKRDLEGLTKLSATLSSKNEREKQKINKIRDYINHYERALESDRDISGEISNSSHGLGSNTSSSLATDNTMSDEHLRSLMNMSLSSSGSGSDGQPKTKRRRSAADVNSVSFFHL</sequence>
<dbReference type="InterPro" id="IPR042123">
    <property type="entry name" value="Zip3/RNF212-like"/>
</dbReference>
<feature type="region of interest" description="Disordered" evidence="5">
    <location>
        <begin position="185"/>
        <end position="217"/>
    </location>
</feature>
<proteinExistence type="predicted"/>
<evidence type="ECO:0000256" key="4">
    <source>
        <dbReference type="PROSITE-ProRule" id="PRU00175"/>
    </source>
</evidence>
<dbReference type="AlphaFoldDB" id="B4MS95"/>
<dbReference type="Gene3D" id="3.30.40.10">
    <property type="entry name" value="Zinc/RING finger domain, C3HC4 (zinc finger)"/>
    <property type="match status" value="1"/>
</dbReference>